<gene>
    <name evidence="1" type="ORF">E4665_01205</name>
</gene>
<evidence type="ECO:0000313" key="1">
    <source>
        <dbReference type="EMBL" id="TGB00322.1"/>
    </source>
</evidence>
<proteinExistence type="predicted"/>
<sequence length="93" mass="10452">MIAGLLQCECILYSAASLKDKRSVILSILRKAINNHNLAASETDFQDTWQRTTLAFVSVGTSRVSVERELNRALALIDGCPDIERTTTTYEWF</sequence>
<dbReference type="OrthoDB" id="9809023at2"/>
<accession>A0A4Z0GVJ0</accession>
<reference evidence="1 2" key="1">
    <citation type="journal article" date="2015" name="Int. J. Syst. Evol. Microbiol.">
        <title>Sporolactobacillus shoreae sp. nov. and Sporolactobacillus spathodeae sp. nov., two spore-forming lactic acid bacteria isolated from tree barks in Thailand.</title>
        <authorList>
            <person name="Thamacharoensuk T."/>
            <person name="Kitahara M."/>
            <person name="Ohkuma M."/>
            <person name="Thongchul N."/>
            <person name="Tanasupawat S."/>
        </authorList>
    </citation>
    <scope>NUCLEOTIDE SEQUENCE [LARGE SCALE GENOMIC DNA]</scope>
    <source>
        <strain evidence="1 2">BK92</strain>
    </source>
</reference>
<dbReference type="Pfam" id="PF04456">
    <property type="entry name" value="DUF503"/>
    <property type="match status" value="1"/>
</dbReference>
<organism evidence="1 2">
    <name type="scientific">Sporolactobacillus shoreae</name>
    <dbReference type="NCBI Taxonomy" id="1465501"/>
    <lineage>
        <taxon>Bacteria</taxon>
        <taxon>Bacillati</taxon>
        <taxon>Bacillota</taxon>
        <taxon>Bacilli</taxon>
        <taxon>Bacillales</taxon>
        <taxon>Sporolactobacillaceae</taxon>
        <taxon>Sporolactobacillus</taxon>
    </lineage>
</organism>
<comment type="caution">
    <text evidence="1">The sequence shown here is derived from an EMBL/GenBank/DDBJ whole genome shotgun (WGS) entry which is preliminary data.</text>
</comment>
<dbReference type="AlphaFoldDB" id="A0A4Z0GVJ0"/>
<dbReference type="PANTHER" id="PTHR36441">
    <property type="entry name" value="HYPOTHETICAL CYTOSOLIC PROTEIN"/>
    <property type="match status" value="1"/>
</dbReference>
<dbReference type="PANTHER" id="PTHR36441:SF1">
    <property type="entry name" value="DUF503 DOMAIN-CONTAINING PROTEIN"/>
    <property type="match status" value="1"/>
</dbReference>
<dbReference type="RefSeq" id="WP_135346968.1">
    <property type="nucleotide sequence ID" value="NZ_SRJD01000001.1"/>
</dbReference>
<dbReference type="InterPro" id="IPR036746">
    <property type="entry name" value="TT1725-like_sf"/>
</dbReference>
<dbReference type="Gene3D" id="3.30.70.1120">
    <property type="entry name" value="TT1725-like"/>
    <property type="match status" value="1"/>
</dbReference>
<dbReference type="Proteomes" id="UP000298347">
    <property type="component" value="Unassembled WGS sequence"/>
</dbReference>
<keyword evidence="2" id="KW-1185">Reference proteome</keyword>
<dbReference type="SUPFAM" id="SSF103007">
    <property type="entry name" value="Hypothetical protein TT1725"/>
    <property type="match status" value="1"/>
</dbReference>
<dbReference type="EMBL" id="SRJD01000001">
    <property type="protein sequence ID" value="TGB00322.1"/>
    <property type="molecule type" value="Genomic_DNA"/>
</dbReference>
<evidence type="ECO:0000313" key="2">
    <source>
        <dbReference type="Proteomes" id="UP000298347"/>
    </source>
</evidence>
<name>A0A4Z0GVJ0_9BACL</name>
<dbReference type="InterPro" id="IPR007546">
    <property type="entry name" value="DUF503"/>
</dbReference>
<protein>
    <submittedName>
        <fullName evidence="1">DUF503 domain-containing protein</fullName>
    </submittedName>
</protein>